<evidence type="ECO:0000313" key="6">
    <source>
        <dbReference type="EMBL" id="CAL1383192.1"/>
    </source>
</evidence>
<accession>A0AAV2EBT9</accession>
<proteinExistence type="predicted"/>
<dbReference type="Pfam" id="PF00931">
    <property type="entry name" value="NB-ARC"/>
    <property type="match status" value="1"/>
</dbReference>
<evidence type="ECO:0000256" key="4">
    <source>
        <dbReference type="ARBA" id="ARBA00023027"/>
    </source>
</evidence>
<feature type="domain" description="TIR" evidence="5">
    <location>
        <begin position="44"/>
        <end position="218"/>
    </location>
</feature>
<evidence type="ECO:0000259" key="5">
    <source>
        <dbReference type="PROSITE" id="PS50104"/>
    </source>
</evidence>
<evidence type="ECO:0000256" key="2">
    <source>
        <dbReference type="ARBA" id="ARBA00022737"/>
    </source>
</evidence>
<dbReference type="Gene3D" id="3.80.10.10">
    <property type="entry name" value="Ribonuclease Inhibitor"/>
    <property type="match status" value="3"/>
</dbReference>
<dbReference type="SUPFAM" id="SSF52058">
    <property type="entry name" value="L domain-like"/>
    <property type="match status" value="1"/>
</dbReference>
<keyword evidence="7" id="KW-1185">Reference proteome</keyword>
<dbReference type="GO" id="GO:0043531">
    <property type="term" value="F:ADP binding"/>
    <property type="evidence" value="ECO:0007669"/>
    <property type="project" value="InterPro"/>
</dbReference>
<organism evidence="6 7">
    <name type="scientific">Linum trigynum</name>
    <dbReference type="NCBI Taxonomy" id="586398"/>
    <lineage>
        <taxon>Eukaryota</taxon>
        <taxon>Viridiplantae</taxon>
        <taxon>Streptophyta</taxon>
        <taxon>Embryophyta</taxon>
        <taxon>Tracheophyta</taxon>
        <taxon>Spermatophyta</taxon>
        <taxon>Magnoliopsida</taxon>
        <taxon>eudicotyledons</taxon>
        <taxon>Gunneridae</taxon>
        <taxon>Pentapetalae</taxon>
        <taxon>rosids</taxon>
        <taxon>fabids</taxon>
        <taxon>Malpighiales</taxon>
        <taxon>Linaceae</taxon>
        <taxon>Linum</taxon>
    </lineage>
</organism>
<keyword evidence="4" id="KW-0520">NAD</keyword>
<gene>
    <name evidence="6" type="ORF">LTRI10_LOCUS24477</name>
</gene>
<dbReference type="Pfam" id="PF23282">
    <property type="entry name" value="WHD_ROQ1"/>
    <property type="match status" value="1"/>
</dbReference>
<dbReference type="GO" id="GO:0007165">
    <property type="term" value="P:signal transduction"/>
    <property type="evidence" value="ECO:0007669"/>
    <property type="project" value="InterPro"/>
</dbReference>
<dbReference type="InterPro" id="IPR002182">
    <property type="entry name" value="NB-ARC"/>
</dbReference>
<dbReference type="InterPro" id="IPR035897">
    <property type="entry name" value="Toll_tir_struct_dom_sf"/>
</dbReference>
<dbReference type="Gene3D" id="3.40.50.300">
    <property type="entry name" value="P-loop containing nucleotide triphosphate hydrolases"/>
    <property type="match status" value="1"/>
</dbReference>
<dbReference type="PROSITE" id="PS50104">
    <property type="entry name" value="TIR"/>
    <property type="match status" value="1"/>
</dbReference>
<dbReference type="Proteomes" id="UP001497516">
    <property type="component" value="Chromosome 4"/>
</dbReference>
<evidence type="ECO:0000256" key="3">
    <source>
        <dbReference type="ARBA" id="ARBA00022821"/>
    </source>
</evidence>
<dbReference type="PANTHER" id="PTHR11017">
    <property type="entry name" value="LEUCINE-RICH REPEAT-CONTAINING PROTEIN"/>
    <property type="match status" value="1"/>
</dbReference>
<dbReference type="InterPro" id="IPR058546">
    <property type="entry name" value="RPS4B/Roq1-like_LRR"/>
</dbReference>
<dbReference type="InterPro" id="IPR044974">
    <property type="entry name" value="Disease_R_plants"/>
</dbReference>
<dbReference type="PRINTS" id="PR00364">
    <property type="entry name" value="DISEASERSIST"/>
</dbReference>
<dbReference type="EMBL" id="OZ034817">
    <property type="protein sequence ID" value="CAL1383192.1"/>
    <property type="molecule type" value="Genomic_DNA"/>
</dbReference>
<dbReference type="SMART" id="SM00255">
    <property type="entry name" value="TIR"/>
    <property type="match status" value="1"/>
</dbReference>
<dbReference type="Pfam" id="PF01582">
    <property type="entry name" value="TIR"/>
    <property type="match status" value="1"/>
</dbReference>
<dbReference type="InterPro" id="IPR058192">
    <property type="entry name" value="WHD_ROQ1-like"/>
</dbReference>
<evidence type="ECO:0000313" key="7">
    <source>
        <dbReference type="Proteomes" id="UP001497516"/>
    </source>
</evidence>
<dbReference type="AlphaFoldDB" id="A0AAV2EBT9"/>
<evidence type="ECO:0000256" key="1">
    <source>
        <dbReference type="ARBA" id="ARBA00022614"/>
    </source>
</evidence>
<keyword evidence="1" id="KW-0433">Leucine-rich repeat</keyword>
<protein>
    <recommendedName>
        <fullName evidence="5">TIR domain-containing protein</fullName>
    </recommendedName>
</protein>
<dbReference type="GO" id="GO:0006952">
    <property type="term" value="P:defense response"/>
    <property type="evidence" value="ECO:0007669"/>
    <property type="project" value="InterPro"/>
</dbReference>
<dbReference type="PANTHER" id="PTHR11017:SF573">
    <property type="entry name" value="ADP-RIBOSYL CYCLASE_CYCLIC ADP-RIBOSE HYDROLASE"/>
    <property type="match status" value="1"/>
</dbReference>
<dbReference type="InterPro" id="IPR027417">
    <property type="entry name" value="P-loop_NTPase"/>
</dbReference>
<dbReference type="Gene3D" id="1.10.8.430">
    <property type="entry name" value="Helical domain of apoptotic protease-activating factors"/>
    <property type="match status" value="1"/>
</dbReference>
<sequence length="1249" mass="139959">MYSSTAGEVAAASSSSSSAARSNTLSNLTMAEAEGSYTIPADRLTYDVFLSFRGSDTRHGFISHLYNALQQKGISTFKDDLKLERGKLISPSILRVIQRSRFSIVVFSEDYASSPWCLEELQTIIQSMESDDDQNSKTSNHAVFPIFYGIDPSDVSEIKNSYADSFAKHEKDFPRDPELLASWKAALNKAAELSGWDSRNRDEPALINEIVADVLNKLGREHQNKYLGGLVGMETRIKEVELLLLTGLVGVRMVGIWGMPGIGKTTTAEAVYHKVSHKFDACCFLKGVREVAEKHGLDHLRNKLLSALIVEDGLRILDQQLDVLMKGRLRTKCVLIVLDDVANRDELMSLVGDRDWFGSGSRIIITTRDKHLLEQHEVDAEYEAKPLGDVESLQLFCEHAFKKGSPVQDFKALSQRVVTYSQGLPLALKLLGLSLYNMDRGEWESKLNTLEDVPPRNVVRILRLSFDVLDNSEKNIFLDIACFFRGEDKEYIVSLLEACGFSAVHGLRVLLHRSLIIIQDNKVLMHDLLQQMGWEIARQERCRLWNHQDVCNLFAQKPVPKDVQGVVLDTSKVNEEIGVEALHEMERLRVLKICNLHQSGSSEYVFRKESYPHIGNSSNERSKLHILGKLRTLSHELKSLEWHGHSLNSIRRRYTRAADPKLHYSGKLKTLSNELRILHWLGYPFQSLPANFYPRNLVELNLSCSGLKNFWTTKKAFDKLKFMKLSHSQELTHTPDFSLMQNLEILILEGCIKLIEVHPSIGGLEKLVYLNMKGCKSLRYLPPSIGMRSLEVLELSGCSKLKKLPEVRANMGNLSELLLDGTDLAEIPGSIQNLTGLLVLSVAGCKRLESIPGAVGRCRALKILHLSGCSNLQLLQFELNRLENLEEVHADGTALRLRYLAVGGQLKKLKVLTLRGSNRAPSSIQKAWRDHLSETVGSHYLMRFISFSSDCFGFTEFSSLTSLDLSNCNLPDPLYDISCLVCLRTLDLSGNLFSNLKVDGLPKNLEVLLLANCKKLLFIPSLPSTTYRVEAPNCTSLRFIVPPKGIESARMRGFNLLNCSELGFVDEGYSPHPKGEIAVELLKVHVEKTPSHSVAELSVIIPGSEITAEWLPYQHMNSSIAAVMLPPDWYSDTLKGLALWATFEVRGEDSIAPADLRLEFHCRSNGRTVISEVGFELSSGTKVESDHIWLRFIPALLFKTVRRRESWSPVEAVVVTSSPCLVVKSCGLYPICRDNEGHLVEINPSPSNS</sequence>
<keyword evidence="2" id="KW-0677">Repeat</keyword>
<dbReference type="InterPro" id="IPR000157">
    <property type="entry name" value="TIR_dom"/>
</dbReference>
<dbReference type="FunFam" id="3.40.50.10140:FF:000007">
    <property type="entry name" value="Disease resistance protein (TIR-NBS-LRR class)"/>
    <property type="match status" value="1"/>
</dbReference>
<dbReference type="SUPFAM" id="SSF52540">
    <property type="entry name" value="P-loop containing nucleoside triphosphate hydrolases"/>
    <property type="match status" value="1"/>
</dbReference>
<name>A0AAV2EBT9_9ROSI</name>
<dbReference type="InterPro" id="IPR042197">
    <property type="entry name" value="Apaf_helical"/>
</dbReference>
<dbReference type="SUPFAM" id="SSF52200">
    <property type="entry name" value="Toll/Interleukin receptor TIR domain"/>
    <property type="match status" value="1"/>
</dbReference>
<dbReference type="Pfam" id="PF23286">
    <property type="entry name" value="LRR_13"/>
    <property type="match status" value="1"/>
</dbReference>
<reference evidence="6 7" key="1">
    <citation type="submission" date="2024-04" db="EMBL/GenBank/DDBJ databases">
        <authorList>
            <person name="Fracassetti M."/>
        </authorList>
    </citation>
    <scope>NUCLEOTIDE SEQUENCE [LARGE SCALE GENOMIC DNA]</scope>
</reference>
<dbReference type="Gene3D" id="3.40.50.10140">
    <property type="entry name" value="Toll/interleukin-1 receptor homology (TIR) domain"/>
    <property type="match status" value="1"/>
</dbReference>
<keyword evidence="3" id="KW-0611">Plant defense</keyword>
<dbReference type="InterPro" id="IPR032675">
    <property type="entry name" value="LRR_dom_sf"/>
</dbReference>